<feature type="region of interest" description="Disordered" evidence="1">
    <location>
        <begin position="386"/>
        <end position="547"/>
    </location>
</feature>
<feature type="compositionally biased region" description="Basic residues" evidence="1">
    <location>
        <begin position="537"/>
        <end position="547"/>
    </location>
</feature>
<feature type="compositionally biased region" description="Basic and acidic residues" evidence="1">
    <location>
        <begin position="101"/>
        <end position="135"/>
    </location>
</feature>
<proteinExistence type="predicted"/>
<dbReference type="VEuPathDB" id="FungiDB:MFRU_007g01110"/>
<dbReference type="Proteomes" id="UP000322873">
    <property type="component" value="Unassembled WGS sequence"/>
</dbReference>
<accession>A0A5M9JGT6</accession>
<feature type="compositionally biased region" description="Basic and acidic residues" evidence="1">
    <location>
        <begin position="64"/>
        <end position="78"/>
    </location>
</feature>
<feature type="region of interest" description="Disordered" evidence="1">
    <location>
        <begin position="337"/>
        <end position="371"/>
    </location>
</feature>
<feature type="compositionally biased region" description="Basic residues" evidence="1">
    <location>
        <begin position="394"/>
        <end position="403"/>
    </location>
</feature>
<reference evidence="2 3" key="1">
    <citation type="submission" date="2019-06" db="EMBL/GenBank/DDBJ databases">
        <title>Genome Sequence of the Brown Rot Fungal Pathogen Monilinia fructicola.</title>
        <authorList>
            <person name="De Miccolis Angelini R.M."/>
            <person name="Landi L."/>
            <person name="Abate D."/>
            <person name="Pollastro S."/>
            <person name="Romanazzi G."/>
            <person name="Faretra F."/>
        </authorList>
    </citation>
    <scope>NUCLEOTIDE SEQUENCE [LARGE SCALE GENOMIC DNA]</scope>
    <source>
        <strain evidence="2 3">Mfrc123</strain>
    </source>
</reference>
<evidence type="ECO:0000256" key="1">
    <source>
        <dbReference type="SAM" id="MobiDB-lite"/>
    </source>
</evidence>
<comment type="caution">
    <text evidence="2">The sequence shown here is derived from an EMBL/GenBank/DDBJ whole genome shotgun (WGS) entry which is preliminary data.</text>
</comment>
<name>A0A5M9JGT6_MONFR</name>
<feature type="region of interest" description="Disordered" evidence="1">
    <location>
        <begin position="242"/>
        <end position="269"/>
    </location>
</feature>
<sequence length="547" mass="60551">MTVIKTKTPLGIHLKSLKSGQPASKTFYRRKLKTPPSTIMTTYDYEYETVDEPRRHRSHRHRKDDREPRYTDEARYVETQETYVRSAAPAKSSVAYAPDAPIRERERETTQTRELVRQPRREDSDLSIEEVRRDFPPPAGSAYVDQRTTVREARYKKSNTNDRFHATKKIAAAVGGAALAVGAKELWDRRSAEGRPVERNPLASAMVGAAGAFAAYEGTELYEKHGNKEKKVKKYAAHRGRNGEVQESYYSDEEDIKPEKKKGRRKSIVEGRRAAEAFRVRNEPGAWGGEKGKRILTAAIGAGSIDAAIDRDADKKSKRHILEAVVGGLVGNRAINGSRKEVEEDPVTGRSRSRSRARSSSRGGGGGGGTGLAALATAGLGAIAGKKLLDRSRSRSRARSQSRGRRDSYSRSPSADRSKRSRSKSVSSMARKGLAALGIGAGAGAAANEISRSRDRSRSRNRDNYDDYDSYDDHPRRSKGQRGDVYGNPRYADSRGSVDGRGGRARDGQRNKKVAEGKNGYDSDDSLISSSEDERRVKKMKARSHRH</sequence>
<evidence type="ECO:0008006" key="4">
    <source>
        <dbReference type="Google" id="ProtNLM"/>
    </source>
</evidence>
<dbReference type="AlphaFoldDB" id="A0A5M9JGT6"/>
<evidence type="ECO:0000313" key="3">
    <source>
        <dbReference type="Proteomes" id="UP000322873"/>
    </source>
</evidence>
<feature type="compositionally biased region" description="Basic and acidic residues" evidence="1">
    <location>
        <begin position="404"/>
        <end position="418"/>
    </location>
</feature>
<organism evidence="2 3">
    <name type="scientific">Monilinia fructicola</name>
    <name type="common">Brown rot fungus</name>
    <name type="synonym">Ciboria fructicola</name>
    <dbReference type="NCBI Taxonomy" id="38448"/>
    <lineage>
        <taxon>Eukaryota</taxon>
        <taxon>Fungi</taxon>
        <taxon>Dikarya</taxon>
        <taxon>Ascomycota</taxon>
        <taxon>Pezizomycotina</taxon>
        <taxon>Leotiomycetes</taxon>
        <taxon>Helotiales</taxon>
        <taxon>Sclerotiniaceae</taxon>
        <taxon>Monilinia</taxon>
    </lineage>
</organism>
<feature type="compositionally biased region" description="Basic and acidic residues" evidence="1">
    <location>
        <begin position="451"/>
        <end position="475"/>
    </location>
</feature>
<gene>
    <name evidence="2" type="ORF">EYC84_010042</name>
</gene>
<feature type="compositionally biased region" description="Gly residues" evidence="1">
    <location>
        <begin position="362"/>
        <end position="371"/>
    </location>
</feature>
<dbReference type="EMBL" id="VICG01000011">
    <property type="protein sequence ID" value="KAA8566946.1"/>
    <property type="molecule type" value="Genomic_DNA"/>
</dbReference>
<feature type="compositionally biased region" description="Basic and acidic residues" evidence="1">
    <location>
        <begin position="492"/>
        <end position="521"/>
    </location>
</feature>
<keyword evidence="3" id="KW-1185">Reference proteome</keyword>
<evidence type="ECO:0000313" key="2">
    <source>
        <dbReference type="EMBL" id="KAA8566946.1"/>
    </source>
</evidence>
<feature type="region of interest" description="Disordered" evidence="1">
    <location>
        <begin position="48"/>
        <end position="142"/>
    </location>
</feature>
<feature type="compositionally biased region" description="Low complexity" evidence="1">
    <location>
        <begin position="424"/>
        <end position="438"/>
    </location>
</feature>
<protein>
    <recommendedName>
        <fullName evidence="4">DUF3824 domain-containing protein</fullName>
    </recommendedName>
</protein>